<dbReference type="AlphaFoldDB" id="A0A2I1GT60"/>
<protein>
    <submittedName>
        <fullName evidence="3">Uncharacterized protein</fullName>
    </submittedName>
</protein>
<feature type="transmembrane region" description="Helical" evidence="2">
    <location>
        <begin position="20"/>
        <end position="37"/>
    </location>
</feature>
<keyword evidence="2" id="KW-0472">Membrane</keyword>
<dbReference type="VEuPathDB" id="FungiDB:RhiirA1_447649"/>
<keyword evidence="2" id="KW-0812">Transmembrane</keyword>
<proteinExistence type="predicted"/>
<dbReference type="VEuPathDB" id="FungiDB:FUN_001135"/>
<evidence type="ECO:0000256" key="1">
    <source>
        <dbReference type="SAM" id="MobiDB-lite"/>
    </source>
</evidence>
<gene>
    <name evidence="3" type="ORF">RhiirA4_465829</name>
</gene>
<reference evidence="3 4" key="1">
    <citation type="submission" date="2015-10" db="EMBL/GenBank/DDBJ databases">
        <title>Genome analyses suggest a sexual origin of heterokaryosis in a supposedly ancient asexual fungus.</title>
        <authorList>
            <person name="Ropars J."/>
            <person name="Sedzielewska K."/>
            <person name="Noel J."/>
            <person name="Charron P."/>
            <person name="Farinelli L."/>
            <person name="Marton T."/>
            <person name="Kruger M."/>
            <person name="Pelin A."/>
            <person name="Brachmann A."/>
            <person name="Corradi N."/>
        </authorList>
    </citation>
    <scope>NUCLEOTIDE SEQUENCE [LARGE SCALE GENOMIC DNA]</scope>
    <source>
        <strain evidence="3 4">A4</strain>
    </source>
</reference>
<dbReference type="VEuPathDB" id="FungiDB:RhiirFUN_008045"/>
<evidence type="ECO:0000256" key="2">
    <source>
        <dbReference type="SAM" id="Phobius"/>
    </source>
</evidence>
<keyword evidence="2" id="KW-1133">Transmembrane helix</keyword>
<organism evidence="3 4">
    <name type="scientific">Rhizophagus irregularis</name>
    <dbReference type="NCBI Taxonomy" id="588596"/>
    <lineage>
        <taxon>Eukaryota</taxon>
        <taxon>Fungi</taxon>
        <taxon>Fungi incertae sedis</taxon>
        <taxon>Mucoromycota</taxon>
        <taxon>Glomeromycotina</taxon>
        <taxon>Glomeromycetes</taxon>
        <taxon>Glomerales</taxon>
        <taxon>Glomeraceae</taxon>
        <taxon>Rhizophagus</taxon>
    </lineage>
</organism>
<sequence>MFLIDSCSWRNTEPRSFSAVRLLTALFFSCTLGFYVWNSLKEFIVEINTENNTKFTFPGFKICPKNLGNDSSLNISNISLYMLYGKYSDEGESVLDLFIPNDYSFNDEKNFEKDLTNFRPYNFNIDSLNMTDGLIPKNTYFFNDTIRCRNFIPSDTNDSNNVKYVYAQKNESLANELLFIITSDNLSIYDFFEINFGPVFITFNNNTENRKIFFNQFFITPGQYVIYLFDIRIRKYYSSSLPGFLGFGTDEDEIIIDIQEKVLGQVPNASNTTVFQLRPYSDYIIYDEVKYNNDVVKVISNFGGFYGAISGVFVLLFGASKLEPWGVCQKYFCYPYRQSFEKNLAKRYVSRGGIPLAEDLPPNAEIKDRVAVLENLLKEYYIDDYYLVKLRETREKLEKLKDKPKSTDDLENGTSSKIE</sequence>
<evidence type="ECO:0000313" key="4">
    <source>
        <dbReference type="Proteomes" id="UP000234323"/>
    </source>
</evidence>
<accession>A0A2I1GT60</accession>
<name>A0A2I1GT60_9GLOM</name>
<dbReference type="EMBL" id="LLXI01000776">
    <property type="protein sequence ID" value="PKY49734.1"/>
    <property type="molecule type" value="Genomic_DNA"/>
</dbReference>
<evidence type="ECO:0000313" key="3">
    <source>
        <dbReference type="EMBL" id="PKY49734.1"/>
    </source>
</evidence>
<keyword evidence="4" id="KW-1185">Reference proteome</keyword>
<comment type="caution">
    <text evidence="3">The sequence shown here is derived from an EMBL/GenBank/DDBJ whole genome shotgun (WGS) entry which is preliminary data.</text>
</comment>
<feature type="region of interest" description="Disordered" evidence="1">
    <location>
        <begin position="400"/>
        <end position="419"/>
    </location>
</feature>
<dbReference type="Proteomes" id="UP000234323">
    <property type="component" value="Unassembled WGS sequence"/>
</dbReference>